<dbReference type="SUPFAM" id="SSF52833">
    <property type="entry name" value="Thioredoxin-like"/>
    <property type="match status" value="1"/>
</dbReference>
<dbReference type="EMBL" id="JAUSTP010000009">
    <property type="protein sequence ID" value="MDQ0189684.1"/>
    <property type="molecule type" value="Genomic_DNA"/>
</dbReference>
<dbReference type="InterPro" id="IPR036249">
    <property type="entry name" value="Thioredoxin-like_sf"/>
</dbReference>
<comment type="caution">
    <text evidence="1">The sequence shown here is derived from an EMBL/GenBank/DDBJ whole genome shotgun (WGS) entry which is preliminary data.</text>
</comment>
<reference evidence="1 2" key="1">
    <citation type="submission" date="2023-07" db="EMBL/GenBank/DDBJ databases">
        <title>Genomic Encyclopedia of Type Strains, Phase IV (KMG-IV): sequencing the most valuable type-strain genomes for metagenomic binning, comparative biology and taxonomic classification.</title>
        <authorList>
            <person name="Goeker M."/>
        </authorList>
    </citation>
    <scope>NUCLEOTIDE SEQUENCE [LARGE SCALE GENOMIC DNA]</scope>
    <source>
        <strain evidence="1 2">DSM 4006</strain>
    </source>
</reference>
<proteinExistence type="predicted"/>
<protein>
    <submittedName>
        <fullName evidence="1">(2Fe-2S) ferredoxin</fullName>
    </submittedName>
</protein>
<dbReference type="Proteomes" id="UP001232973">
    <property type="component" value="Unassembled WGS sequence"/>
</dbReference>
<dbReference type="CDD" id="cd02980">
    <property type="entry name" value="TRX_Fd_family"/>
    <property type="match status" value="1"/>
</dbReference>
<keyword evidence="2" id="KW-1185">Reference proteome</keyword>
<evidence type="ECO:0000313" key="2">
    <source>
        <dbReference type="Proteomes" id="UP001232973"/>
    </source>
</evidence>
<sequence>MMTDEEKRKKRALSDLRMQSLKHHVLVCNGGCCVKNGSGGLIEAFRSAVSEANAADFIRITETKCTGRCIDSCSVVVYPEGVWYRNIRTEHVALIVQEHLLRGNVVPELVSYVCRNGKFVKLSSDPLEGLSQL</sequence>
<dbReference type="Gene3D" id="3.40.30.10">
    <property type="entry name" value="Glutaredoxin"/>
    <property type="match status" value="1"/>
</dbReference>
<evidence type="ECO:0000313" key="1">
    <source>
        <dbReference type="EMBL" id="MDQ0189684.1"/>
    </source>
</evidence>
<gene>
    <name evidence="1" type="ORF">J2S03_001529</name>
</gene>
<accession>A0ABT9XH99</accession>
<organism evidence="1 2">
    <name type="scientific">Alicyclobacillus cycloheptanicus</name>
    <dbReference type="NCBI Taxonomy" id="1457"/>
    <lineage>
        <taxon>Bacteria</taxon>
        <taxon>Bacillati</taxon>
        <taxon>Bacillota</taxon>
        <taxon>Bacilli</taxon>
        <taxon>Bacillales</taxon>
        <taxon>Alicyclobacillaceae</taxon>
        <taxon>Alicyclobacillus</taxon>
    </lineage>
</organism>
<name>A0ABT9XH99_9BACL</name>